<protein>
    <submittedName>
        <fullName evidence="5">Fic family protein</fullName>
    </submittedName>
</protein>
<dbReference type="Pfam" id="PF02661">
    <property type="entry name" value="Fic"/>
    <property type="match status" value="1"/>
</dbReference>
<feature type="binding site" evidence="3">
    <location>
        <begin position="223"/>
        <end position="230"/>
    </location>
    <ligand>
        <name>ATP</name>
        <dbReference type="ChEBI" id="CHEBI:30616"/>
    </ligand>
</feature>
<organism evidence="5 6">
    <name type="scientific">Limisphaera ngatamarikiensis</name>
    <dbReference type="NCBI Taxonomy" id="1324935"/>
    <lineage>
        <taxon>Bacteria</taxon>
        <taxon>Pseudomonadati</taxon>
        <taxon>Verrucomicrobiota</taxon>
        <taxon>Verrucomicrobiia</taxon>
        <taxon>Limisphaerales</taxon>
        <taxon>Limisphaeraceae</taxon>
        <taxon>Limisphaera</taxon>
    </lineage>
</organism>
<dbReference type="InterPro" id="IPR040198">
    <property type="entry name" value="Fido_containing"/>
</dbReference>
<dbReference type="InterPro" id="IPR036597">
    <property type="entry name" value="Fido-like_dom_sf"/>
</dbReference>
<dbReference type="PROSITE" id="PS51459">
    <property type="entry name" value="FIDO"/>
    <property type="match status" value="1"/>
</dbReference>
<dbReference type="InterPro" id="IPR026287">
    <property type="entry name" value="SoFic-like"/>
</dbReference>
<dbReference type="Gene3D" id="1.10.3290.10">
    <property type="entry name" value="Fido-like domain"/>
    <property type="match status" value="1"/>
</dbReference>
<evidence type="ECO:0000313" key="5">
    <source>
        <dbReference type="EMBL" id="NGO38656.1"/>
    </source>
</evidence>
<dbReference type="GO" id="GO:0005524">
    <property type="term" value="F:ATP binding"/>
    <property type="evidence" value="ECO:0007669"/>
    <property type="project" value="UniProtKB-KW"/>
</dbReference>
<evidence type="ECO:0000256" key="3">
    <source>
        <dbReference type="PIRSR" id="PIRSR640198-2"/>
    </source>
</evidence>
<keyword evidence="6" id="KW-1185">Reference proteome</keyword>
<feature type="binding site" evidence="1">
    <location>
        <position position="261"/>
    </location>
    <ligand>
        <name>ATP</name>
        <dbReference type="ChEBI" id="CHEBI:30616"/>
    </ligand>
</feature>
<feature type="domain" description="Fido" evidence="4">
    <location>
        <begin position="132"/>
        <end position="283"/>
    </location>
</feature>
<evidence type="ECO:0000313" key="6">
    <source>
        <dbReference type="Proteomes" id="UP000477311"/>
    </source>
</evidence>
<dbReference type="PANTHER" id="PTHR13504">
    <property type="entry name" value="FIDO DOMAIN-CONTAINING PROTEIN DDB_G0283145"/>
    <property type="match status" value="1"/>
</dbReference>
<keyword evidence="1" id="KW-0067">ATP-binding</keyword>
<dbReference type="InterPro" id="IPR003812">
    <property type="entry name" value="Fido"/>
</dbReference>
<dbReference type="Pfam" id="PF13784">
    <property type="entry name" value="Fic_N"/>
    <property type="match status" value="1"/>
</dbReference>
<evidence type="ECO:0000256" key="2">
    <source>
        <dbReference type="PIRSR" id="PIRSR640198-1"/>
    </source>
</evidence>
<keyword evidence="1" id="KW-0547">Nucleotide-binding</keyword>
<feature type="binding site" evidence="1">
    <location>
        <position position="219"/>
    </location>
    <ligand>
        <name>ATP</name>
        <dbReference type="ChEBI" id="CHEBI:30616"/>
    </ligand>
</feature>
<proteinExistence type="predicted"/>
<evidence type="ECO:0000256" key="1">
    <source>
        <dbReference type="PIRSR" id="PIRSR038925-1"/>
    </source>
</evidence>
<dbReference type="EMBL" id="JAAKYA010000027">
    <property type="protein sequence ID" value="NGO38656.1"/>
    <property type="molecule type" value="Genomic_DNA"/>
</dbReference>
<evidence type="ECO:0000259" key="4">
    <source>
        <dbReference type="PROSITE" id="PS51459"/>
    </source>
</evidence>
<dbReference type="AlphaFoldDB" id="A0A6M1RGD6"/>
<dbReference type="PIRSF" id="PIRSF038925">
    <property type="entry name" value="AMP-prot_trans"/>
    <property type="match status" value="1"/>
</dbReference>
<feature type="binding site" evidence="3">
    <location>
        <begin position="261"/>
        <end position="262"/>
    </location>
    <ligand>
        <name>ATP</name>
        <dbReference type="ChEBI" id="CHEBI:30616"/>
    </ligand>
</feature>
<dbReference type="InterPro" id="IPR025758">
    <property type="entry name" value="Fic/DOC_N"/>
</dbReference>
<feature type="binding site" evidence="1">
    <location>
        <begin position="224"/>
        <end position="230"/>
    </location>
    <ligand>
        <name>ATP</name>
        <dbReference type="ChEBI" id="CHEBI:30616"/>
    </ligand>
</feature>
<feature type="active site" evidence="2">
    <location>
        <position position="219"/>
    </location>
</feature>
<dbReference type="Proteomes" id="UP000477311">
    <property type="component" value="Unassembled WGS sequence"/>
</dbReference>
<sequence length="392" mass="43382">MINATHNKTTRAGRSVRQPAGYRAFIPAPLPPDPPLALSGSLQEAPSAADCALGRLDGAVLTLPNPDLFVFMYVRKEAVLSSRIEGTGSSLQNLPAAEAQLFDPEMPKGVQEVANYVRALNHGLARPAELPVSVRLIREIHAMLMAGLRGGRLTPGELRTSQNWIGPAGATPSTATFVPPPPHKVSQALAYLERFLLSDPSLPPLIQVGRAHARFETIHPLLDGNGRPGRLLITFLLTEKRLLRKPVLYLSHYFKRHRAGYYDRPQAVRDAGDWEGWLEFFLRGVAEVSAAATATAAAILRMREDYRNRITEHLGRAAANGHRGMDHLFDHLIITMATVRDWLGITPVGANQIVNRLEAIGLLREITGHARNRRFRFEPYLELFEEPEEAQP</sequence>
<dbReference type="SUPFAM" id="SSF140931">
    <property type="entry name" value="Fic-like"/>
    <property type="match status" value="1"/>
</dbReference>
<name>A0A6M1RGD6_9BACT</name>
<feature type="binding site" evidence="1">
    <location>
        <position position="85"/>
    </location>
    <ligand>
        <name>ATP</name>
        <dbReference type="ChEBI" id="CHEBI:30616"/>
    </ligand>
</feature>
<gene>
    <name evidence="5" type="ORF">G4L39_04495</name>
</gene>
<dbReference type="RefSeq" id="WP_165106244.1">
    <property type="nucleotide sequence ID" value="NZ_JAAKYA010000027.1"/>
</dbReference>
<dbReference type="PANTHER" id="PTHR13504:SF38">
    <property type="entry name" value="FIDO DOMAIN-CONTAINING PROTEIN"/>
    <property type="match status" value="1"/>
</dbReference>
<comment type="caution">
    <text evidence="5">The sequence shown here is derived from an EMBL/GenBank/DDBJ whole genome shotgun (WGS) entry which is preliminary data.</text>
</comment>
<accession>A0A6M1RGD6</accession>
<reference evidence="5 6" key="1">
    <citation type="submission" date="2020-02" db="EMBL/GenBank/DDBJ databases">
        <title>Draft genome sequence of Limisphaera ngatamarikiensis NGM72.4T, a thermophilic Verrucomicrobia grouped in subdivision 3.</title>
        <authorList>
            <person name="Carere C.R."/>
            <person name="Steen J."/>
            <person name="Hugenholtz P."/>
            <person name="Stott M.B."/>
        </authorList>
    </citation>
    <scope>NUCLEOTIDE SEQUENCE [LARGE SCALE GENOMIC DNA]</scope>
    <source>
        <strain evidence="5 6">NGM72.4</strain>
    </source>
</reference>